<dbReference type="PANTHER" id="PTHR44591:SF19">
    <property type="entry name" value="TWO-COMPONENT RESPONSE REGULATOR-RELATED"/>
    <property type="match status" value="1"/>
</dbReference>
<feature type="modified residue" description="4-aspartylphosphate" evidence="2">
    <location>
        <position position="195"/>
    </location>
</feature>
<dbReference type="EMBL" id="CP104694">
    <property type="protein sequence ID" value="UXI67249.1"/>
    <property type="molecule type" value="Genomic_DNA"/>
</dbReference>
<evidence type="ECO:0000313" key="5">
    <source>
        <dbReference type="Proteomes" id="UP001064632"/>
    </source>
</evidence>
<proteinExistence type="predicted"/>
<feature type="domain" description="Response regulatory" evidence="3">
    <location>
        <begin position="6"/>
        <end position="120"/>
    </location>
</feature>
<dbReference type="Proteomes" id="UP001064632">
    <property type="component" value="Chromosome"/>
</dbReference>
<dbReference type="Gene3D" id="3.40.50.2300">
    <property type="match status" value="2"/>
</dbReference>
<sequence length="305" mass="34183">MSDRAKIIFIDDDERMVRSLARLFRGDFDVVATTDPQVVLDLVRRERVHVIVSDQRMPDMEGVDLLRQVRAISPATIRMLLTGYADLAAVMGSINDGEIFRFVRKPWDSEELRRKVTDAVTIARELFELQSGLAQIPMAESSAAGTDVLVIDDSEEMYHLVVSVLGDSRTVHWSNTLDSVLDVMQDGRIGVVLSDVRLNGTDISGALKVLKRHEPTLLTVVLTSFQDSGQLIELINEAQVFRVLRKPVDPVLLQPAIAAAMTRARELDAQPRLSCQYSVEEMHGMETVPEPFLARVRSLGQRLHR</sequence>
<evidence type="ECO:0000313" key="4">
    <source>
        <dbReference type="EMBL" id="UXI67249.1"/>
    </source>
</evidence>
<feature type="modified residue" description="4-aspartylphosphate" evidence="2">
    <location>
        <position position="54"/>
    </location>
</feature>
<accession>A0ABY6BB13</accession>
<dbReference type="PROSITE" id="PS50110">
    <property type="entry name" value="RESPONSE_REGULATORY"/>
    <property type="match status" value="2"/>
</dbReference>
<keyword evidence="5" id="KW-1185">Reference proteome</keyword>
<dbReference type="SMART" id="SM00448">
    <property type="entry name" value="REC"/>
    <property type="match status" value="2"/>
</dbReference>
<dbReference type="SUPFAM" id="SSF52172">
    <property type="entry name" value="CheY-like"/>
    <property type="match status" value="2"/>
</dbReference>
<dbReference type="InterPro" id="IPR050595">
    <property type="entry name" value="Bact_response_regulator"/>
</dbReference>
<dbReference type="PANTHER" id="PTHR44591">
    <property type="entry name" value="STRESS RESPONSE REGULATOR PROTEIN 1"/>
    <property type="match status" value="1"/>
</dbReference>
<dbReference type="InterPro" id="IPR011006">
    <property type="entry name" value="CheY-like_superfamily"/>
</dbReference>
<dbReference type="Pfam" id="PF00072">
    <property type="entry name" value="Response_reg"/>
    <property type="match status" value="2"/>
</dbReference>
<feature type="domain" description="Response regulatory" evidence="3">
    <location>
        <begin position="147"/>
        <end position="261"/>
    </location>
</feature>
<evidence type="ECO:0000256" key="1">
    <source>
        <dbReference type="ARBA" id="ARBA00022553"/>
    </source>
</evidence>
<name>A0ABY6BB13_9GAMM</name>
<dbReference type="RefSeq" id="WP_261694225.1">
    <property type="nucleotide sequence ID" value="NZ_CP104694.1"/>
</dbReference>
<dbReference type="InterPro" id="IPR001789">
    <property type="entry name" value="Sig_transdc_resp-reg_receiver"/>
</dbReference>
<keyword evidence="1 2" id="KW-0597">Phosphoprotein</keyword>
<gene>
    <name evidence="4" type="ORF">N4264_21290</name>
</gene>
<protein>
    <submittedName>
        <fullName evidence="4">Response regulator</fullName>
    </submittedName>
</protein>
<evidence type="ECO:0000256" key="2">
    <source>
        <dbReference type="PROSITE-ProRule" id="PRU00169"/>
    </source>
</evidence>
<reference evidence="4" key="1">
    <citation type="submission" date="2022-09" db="EMBL/GenBank/DDBJ databases">
        <title>Tahibacter sp. nov., isolated from a fresh water.</title>
        <authorList>
            <person name="Baek J.H."/>
            <person name="Lee J.K."/>
            <person name="Kim J.M."/>
            <person name="Jeon C.O."/>
        </authorList>
    </citation>
    <scope>NUCLEOTIDE SEQUENCE</scope>
    <source>
        <strain evidence="4">W38</strain>
    </source>
</reference>
<dbReference type="CDD" id="cd17569">
    <property type="entry name" value="REC_HupR-like"/>
    <property type="match status" value="1"/>
</dbReference>
<organism evidence="4 5">
    <name type="scientific">Tahibacter amnicola</name>
    <dbReference type="NCBI Taxonomy" id="2976241"/>
    <lineage>
        <taxon>Bacteria</taxon>
        <taxon>Pseudomonadati</taxon>
        <taxon>Pseudomonadota</taxon>
        <taxon>Gammaproteobacteria</taxon>
        <taxon>Lysobacterales</taxon>
        <taxon>Rhodanobacteraceae</taxon>
        <taxon>Tahibacter</taxon>
    </lineage>
</organism>
<evidence type="ECO:0000259" key="3">
    <source>
        <dbReference type="PROSITE" id="PS50110"/>
    </source>
</evidence>